<evidence type="ECO:0000313" key="2">
    <source>
        <dbReference type="EMBL" id="KAJ3568167.1"/>
    </source>
</evidence>
<organism evidence="2 3">
    <name type="scientific">Leucocoprinus birnbaumii</name>
    <dbReference type="NCBI Taxonomy" id="56174"/>
    <lineage>
        <taxon>Eukaryota</taxon>
        <taxon>Fungi</taxon>
        <taxon>Dikarya</taxon>
        <taxon>Basidiomycota</taxon>
        <taxon>Agaricomycotina</taxon>
        <taxon>Agaricomycetes</taxon>
        <taxon>Agaricomycetidae</taxon>
        <taxon>Agaricales</taxon>
        <taxon>Agaricineae</taxon>
        <taxon>Agaricaceae</taxon>
        <taxon>Leucocoprinus</taxon>
    </lineage>
</organism>
<keyword evidence="3" id="KW-1185">Reference proteome</keyword>
<keyword evidence="1" id="KW-1133">Transmembrane helix</keyword>
<keyword evidence="1" id="KW-0812">Transmembrane</keyword>
<keyword evidence="1" id="KW-0472">Membrane</keyword>
<proteinExistence type="predicted"/>
<dbReference type="EMBL" id="JANIEX010000363">
    <property type="protein sequence ID" value="KAJ3568167.1"/>
    <property type="molecule type" value="Genomic_DNA"/>
</dbReference>
<protein>
    <submittedName>
        <fullName evidence="2">Uncharacterized protein</fullName>
    </submittedName>
</protein>
<gene>
    <name evidence="2" type="ORF">NP233_g5889</name>
</gene>
<feature type="transmembrane region" description="Helical" evidence="1">
    <location>
        <begin position="50"/>
        <end position="72"/>
    </location>
</feature>
<reference evidence="2" key="1">
    <citation type="submission" date="2022-07" db="EMBL/GenBank/DDBJ databases">
        <title>Genome Sequence of Leucocoprinus birnbaumii.</title>
        <authorList>
            <person name="Buettner E."/>
        </authorList>
    </citation>
    <scope>NUCLEOTIDE SEQUENCE</scope>
    <source>
        <strain evidence="2">VT141</strain>
    </source>
</reference>
<evidence type="ECO:0000256" key="1">
    <source>
        <dbReference type="SAM" id="Phobius"/>
    </source>
</evidence>
<evidence type="ECO:0000313" key="3">
    <source>
        <dbReference type="Proteomes" id="UP001213000"/>
    </source>
</evidence>
<sequence length="163" mass="18369">MWSSSRYRILIIIVPSLAHLGFLVMEGVTTHNILFGYEIFTKKQSVVIDVVRRSLTLLTGLFVTSLICTRIALVQRKHIQIMGSGSLESVKIAFAGLLPFIQTIAYLLVEYRVSTGRAWKKDTEEKLTSLQWNREGQQGQQTMQLTTTRSSIHISGDVSDARL</sequence>
<accession>A0AAD5YQI5</accession>
<dbReference type="Proteomes" id="UP001213000">
    <property type="component" value="Unassembled WGS sequence"/>
</dbReference>
<feature type="transmembrane region" description="Helical" evidence="1">
    <location>
        <begin position="6"/>
        <end position="29"/>
    </location>
</feature>
<feature type="transmembrane region" description="Helical" evidence="1">
    <location>
        <begin position="92"/>
        <end position="111"/>
    </location>
</feature>
<dbReference type="AlphaFoldDB" id="A0AAD5YQI5"/>
<name>A0AAD5YQI5_9AGAR</name>
<comment type="caution">
    <text evidence="2">The sequence shown here is derived from an EMBL/GenBank/DDBJ whole genome shotgun (WGS) entry which is preliminary data.</text>
</comment>